<dbReference type="EMBL" id="KD126378">
    <property type="protein sequence ID" value="EMS58941.1"/>
    <property type="molecule type" value="Genomic_DNA"/>
</dbReference>
<protein>
    <submittedName>
        <fullName evidence="1">Uncharacterized protein</fullName>
    </submittedName>
</protein>
<reference evidence="1" key="1">
    <citation type="journal article" date="2013" name="Nature">
        <title>Draft genome of the wheat A-genome progenitor Triticum urartu.</title>
        <authorList>
            <person name="Ling H.Q."/>
            <person name="Zhao S."/>
            <person name="Liu D."/>
            <person name="Wang J."/>
            <person name="Sun H."/>
            <person name="Zhang C."/>
            <person name="Fan H."/>
            <person name="Li D."/>
            <person name="Dong L."/>
            <person name="Tao Y."/>
            <person name="Gao C."/>
            <person name="Wu H."/>
            <person name="Li Y."/>
            <person name="Cui Y."/>
            <person name="Guo X."/>
            <person name="Zheng S."/>
            <person name="Wang B."/>
            <person name="Yu K."/>
            <person name="Liang Q."/>
            <person name="Yang W."/>
            <person name="Lou X."/>
            <person name="Chen J."/>
            <person name="Feng M."/>
            <person name="Jian J."/>
            <person name="Zhang X."/>
            <person name="Luo G."/>
            <person name="Jiang Y."/>
            <person name="Liu J."/>
            <person name="Wang Z."/>
            <person name="Sha Y."/>
            <person name="Zhang B."/>
            <person name="Wu H."/>
            <person name="Tang D."/>
            <person name="Shen Q."/>
            <person name="Xue P."/>
            <person name="Zou S."/>
            <person name="Wang X."/>
            <person name="Liu X."/>
            <person name="Wang F."/>
            <person name="Yang Y."/>
            <person name="An X."/>
            <person name="Dong Z."/>
            <person name="Zhang K."/>
            <person name="Zhang X."/>
            <person name="Luo M.C."/>
            <person name="Dvorak J."/>
            <person name="Tong Y."/>
            <person name="Wang J."/>
            <person name="Yang H."/>
            <person name="Li Z."/>
            <person name="Wang D."/>
            <person name="Zhang A."/>
            <person name="Wang J."/>
        </authorList>
    </citation>
    <scope>NUCLEOTIDE SEQUENCE</scope>
</reference>
<sequence>MASARISPASDVMARVEYRGVAGVGQGLGHRGVLLVKEIGEKKMMAARGHMRVDVERIGRPGSHFRICRACAHDTRTLYLF</sequence>
<dbReference type="AlphaFoldDB" id="M7ZH32"/>
<accession>M7ZH32</accession>
<proteinExistence type="predicted"/>
<evidence type="ECO:0000313" key="1">
    <source>
        <dbReference type="EMBL" id="EMS58941.1"/>
    </source>
</evidence>
<organism evidence="1">
    <name type="scientific">Triticum urartu</name>
    <name type="common">Red wild einkorn</name>
    <name type="synonym">Crithodium urartu</name>
    <dbReference type="NCBI Taxonomy" id="4572"/>
    <lineage>
        <taxon>Eukaryota</taxon>
        <taxon>Viridiplantae</taxon>
        <taxon>Streptophyta</taxon>
        <taxon>Embryophyta</taxon>
        <taxon>Tracheophyta</taxon>
        <taxon>Spermatophyta</taxon>
        <taxon>Magnoliopsida</taxon>
        <taxon>Liliopsida</taxon>
        <taxon>Poales</taxon>
        <taxon>Poaceae</taxon>
        <taxon>BOP clade</taxon>
        <taxon>Pooideae</taxon>
        <taxon>Triticodae</taxon>
        <taxon>Triticeae</taxon>
        <taxon>Triticinae</taxon>
        <taxon>Triticum</taxon>
    </lineage>
</organism>
<name>M7ZH32_TRIUA</name>
<gene>
    <name evidence="1" type="ORF">TRIUR3_08249</name>
</gene>